<evidence type="ECO:0000256" key="1">
    <source>
        <dbReference type="SAM" id="SignalP"/>
    </source>
</evidence>
<evidence type="ECO:0000313" key="2">
    <source>
        <dbReference type="EMBL" id="MBW48055.1"/>
    </source>
</evidence>
<feature type="chain" id="PRO_5014727468" evidence="1">
    <location>
        <begin position="27"/>
        <end position="76"/>
    </location>
</feature>
<proteinExistence type="predicted"/>
<organism evidence="2">
    <name type="scientific">Anopheles triannulatus</name>
    <dbReference type="NCBI Taxonomy" id="58253"/>
    <lineage>
        <taxon>Eukaryota</taxon>
        <taxon>Metazoa</taxon>
        <taxon>Ecdysozoa</taxon>
        <taxon>Arthropoda</taxon>
        <taxon>Hexapoda</taxon>
        <taxon>Insecta</taxon>
        <taxon>Pterygota</taxon>
        <taxon>Neoptera</taxon>
        <taxon>Endopterygota</taxon>
        <taxon>Diptera</taxon>
        <taxon>Nematocera</taxon>
        <taxon>Culicoidea</taxon>
        <taxon>Culicidae</taxon>
        <taxon>Anophelinae</taxon>
        <taxon>Anopheles</taxon>
    </lineage>
</organism>
<feature type="signal peptide" evidence="1">
    <location>
        <begin position="1"/>
        <end position="26"/>
    </location>
</feature>
<keyword evidence="1" id="KW-0732">Signal</keyword>
<sequence>MRPNERTLSVILGMMRWCLFLCSSDGHRDHIFTCFYLARGSGSLLVIDGKRFGELYVCMYMLSSTGCPGNSSGLIV</sequence>
<protein>
    <submittedName>
        <fullName evidence="2">Putative secreted protein</fullName>
    </submittedName>
</protein>
<dbReference type="AlphaFoldDB" id="A0A2M4B4R7"/>
<accession>A0A2M4B4R7</accession>
<reference evidence="2" key="1">
    <citation type="submission" date="2018-01" db="EMBL/GenBank/DDBJ databases">
        <title>An insight into the sialome of Amazonian anophelines.</title>
        <authorList>
            <person name="Ribeiro J.M."/>
            <person name="Scarpassa V."/>
            <person name="Calvo E."/>
        </authorList>
    </citation>
    <scope>NUCLEOTIDE SEQUENCE</scope>
    <source>
        <tissue evidence="2">Salivary glands</tissue>
    </source>
</reference>
<dbReference type="EMBL" id="GGFK01014734">
    <property type="protein sequence ID" value="MBW48055.1"/>
    <property type="molecule type" value="Transcribed_RNA"/>
</dbReference>
<name>A0A2M4B4R7_9DIPT</name>